<dbReference type="EMBL" id="SLWU01000022">
    <property type="protein sequence ID" value="TCO60258.1"/>
    <property type="molecule type" value="Genomic_DNA"/>
</dbReference>
<proteinExistence type="predicted"/>
<dbReference type="PANTHER" id="PTHR43179:SF7">
    <property type="entry name" value="RHAMNOSYLTRANSFERASE WBBL"/>
    <property type="match status" value="1"/>
</dbReference>
<evidence type="ECO:0000313" key="3">
    <source>
        <dbReference type="Proteomes" id="UP000294886"/>
    </source>
</evidence>
<feature type="domain" description="Glycosyltransferase 2-like" evidence="1">
    <location>
        <begin position="6"/>
        <end position="188"/>
    </location>
</feature>
<dbReference type="RefSeq" id="WP_207910884.1">
    <property type="nucleotide sequence ID" value="NZ_SLWU01000022.1"/>
</dbReference>
<comment type="caution">
    <text evidence="2">The sequence shown here is derived from an EMBL/GenBank/DDBJ whole genome shotgun (WGS) entry which is preliminary data.</text>
</comment>
<accession>A0A4R2JSM4</accession>
<protein>
    <recommendedName>
        <fullName evidence="1">Glycosyltransferase 2-like domain-containing protein</fullName>
    </recommendedName>
</protein>
<dbReference type="Gene3D" id="3.90.550.10">
    <property type="entry name" value="Spore Coat Polysaccharide Biosynthesis Protein SpsA, Chain A"/>
    <property type="match status" value="1"/>
</dbReference>
<dbReference type="Pfam" id="PF00535">
    <property type="entry name" value="Glycos_transf_2"/>
    <property type="match status" value="1"/>
</dbReference>
<dbReference type="InterPro" id="IPR029044">
    <property type="entry name" value="Nucleotide-diphossugar_trans"/>
</dbReference>
<dbReference type="PANTHER" id="PTHR43179">
    <property type="entry name" value="RHAMNOSYLTRANSFERASE WBBL"/>
    <property type="match status" value="1"/>
</dbReference>
<dbReference type="CDD" id="cd04186">
    <property type="entry name" value="GT_2_like_c"/>
    <property type="match status" value="1"/>
</dbReference>
<dbReference type="InterPro" id="IPR001173">
    <property type="entry name" value="Glyco_trans_2-like"/>
</dbReference>
<dbReference type="Proteomes" id="UP000294886">
    <property type="component" value="Unassembled WGS sequence"/>
</dbReference>
<dbReference type="SUPFAM" id="SSF53448">
    <property type="entry name" value="Nucleotide-diphospho-sugar transferases"/>
    <property type="match status" value="1"/>
</dbReference>
<organism evidence="2 3">
    <name type="scientific">Caldanaerobacter subterraneus</name>
    <dbReference type="NCBI Taxonomy" id="911092"/>
    <lineage>
        <taxon>Bacteria</taxon>
        <taxon>Bacillati</taxon>
        <taxon>Bacillota</taxon>
        <taxon>Clostridia</taxon>
        <taxon>Thermoanaerobacterales</taxon>
        <taxon>Thermoanaerobacteraceae</taxon>
        <taxon>Caldanaerobacter</taxon>
    </lineage>
</organism>
<evidence type="ECO:0000259" key="1">
    <source>
        <dbReference type="Pfam" id="PF00535"/>
    </source>
</evidence>
<gene>
    <name evidence="2" type="ORF">EV203_12242</name>
</gene>
<name>A0A4R2JSM4_9THEO</name>
<reference evidence="2 3" key="1">
    <citation type="submission" date="2019-03" db="EMBL/GenBank/DDBJ databases">
        <title>Genomic Encyclopedia of Type Strains, Phase IV (KMG-IV): sequencing the most valuable type-strain genomes for metagenomic binning, comparative biology and taxonomic classification.</title>
        <authorList>
            <person name="Goeker M."/>
        </authorList>
    </citation>
    <scope>NUCLEOTIDE SEQUENCE [LARGE SCALE GENOMIC DNA]</scope>
    <source>
        <strain evidence="2 3">DSM 13054</strain>
    </source>
</reference>
<dbReference type="AlphaFoldDB" id="A0A4R2JSM4"/>
<sequence>MKKLDIVIVNWNSGEQLKSCLESIVKTDKTGFELNKVVVVDNASSDNSLFGLEEIDLPLKIIRNSTNRGFAAACNQGAKESDADYLLFLNPDTVLFKDSLSKPIAFMEKAENRNIGIVGIQLINENKEISRTCARFPTLGQFVSKIFGLDRLFPKLSYFMAEWDHKSDRFVDHVIGAFFLVRRQLFEKLNGFDERFFVYLEDLDFSYRAKQLGYSSYYLTSAQAYHKGGGSSEKVKDVRLFYSLRSRILYGYKRFNWISATFLTFCTLIIEPITRIVFAVMKGAFVEVIETLKAYKLLWSDIPRLILKGRKFE</sequence>
<evidence type="ECO:0000313" key="2">
    <source>
        <dbReference type="EMBL" id="TCO60258.1"/>
    </source>
</evidence>